<name>A0ABW3ZDX7_9RHOB</name>
<dbReference type="RefSeq" id="WP_386801073.1">
    <property type="nucleotide sequence ID" value="NZ_JBHTMU010000001.1"/>
</dbReference>
<evidence type="ECO:0000313" key="2">
    <source>
        <dbReference type="Proteomes" id="UP001597135"/>
    </source>
</evidence>
<organism evidence="1 2">
    <name type="scientific">Litorisediminicola beolgyonensis</name>
    <dbReference type="NCBI Taxonomy" id="1173614"/>
    <lineage>
        <taxon>Bacteria</taxon>
        <taxon>Pseudomonadati</taxon>
        <taxon>Pseudomonadota</taxon>
        <taxon>Alphaproteobacteria</taxon>
        <taxon>Rhodobacterales</taxon>
        <taxon>Paracoccaceae</taxon>
        <taxon>Litorisediminicola</taxon>
    </lineage>
</organism>
<dbReference type="Proteomes" id="UP001597135">
    <property type="component" value="Unassembled WGS sequence"/>
</dbReference>
<sequence>MTDPLAARRAFAPEGYATLADIGLDLPLVSPYQRSCGNPRGPVLISYNFLDAPTARAHRARLAQDGYLPEMLFNRVFDTALAEAGLTRADLYLTHAFHALPPTRSHAVPQRLVEDSFDAITRHEIGDRPVIALGRAAAACCRRFGIAHGEVPHPSARGLTADTKARAIAGALPHPTRAAA</sequence>
<evidence type="ECO:0000313" key="1">
    <source>
        <dbReference type="EMBL" id="MFD1341017.1"/>
    </source>
</evidence>
<keyword evidence="2" id="KW-1185">Reference proteome</keyword>
<proteinExistence type="predicted"/>
<reference evidence="2" key="1">
    <citation type="journal article" date="2019" name="Int. J. Syst. Evol. Microbiol.">
        <title>The Global Catalogue of Microorganisms (GCM) 10K type strain sequencing project: providing services to taxonomists for standard genome sequencing and annotation.</title>
        <authorList>
            <consortium name="The Broad Institute Genomics Platform"/>
            <consortium name="The Broad Institute Genome Sequencing Center for Infectious Disease"/>
            <person name="Wu L."/>
            <person name="Ma J."/>
        </authorList>
    </citation>
    <scope>NUCLEOTIDE SEQUENCE [LARGE SCALE GENOMIC DNA]</scope>
    <source>
        <strain evidence="2">CCUG 62953</strain>
    </source>
</reference>
<gene>
    <name evidence="1" type="ORF">ACFQ4E_01125</name>
</gene>
<dbReference type="InterPro" id="IPR036895">
    <property type="entry name" value="Uracil-DNA_glycosylase-like_sf"/>
</dbReference>
<evidence type="ECO:0008006" key="3">
    <source>
        <dbReference type="Google" id="ProtNLM"/>
    </source>
</evidence>
<dbReference type="SUPFAM" id="SSF52141">
    <property type="entry name" value="Uracil-DNA glycosylase-like"/>
    <property type="match status" value="1"/>
</dbReference>
<comment type="caution">
    <text evidence="1">The sequence shown here is derived from an EMBL/GenBank/DDBJ whole genome shotgun (WGS) entry which is preliminary data.</text>
</comment>
<protein>
    <recommendedName>
        <fullName evidence="3">Uracil DNA glycosylase superfamily protein</fullName>
    </recommendedName>
</protein>
<dbReference type="EMBL" id="JBHTMU010000001">
    <property type="protein sequence ID" value="MFD1341017.1"/>
    <property type="molecule type" value="Genomic_DNA"/>
</dbReference>
<accession>A0ABW3ZDX7</accession>